<evidence type="ECO:0000313" key="1">
    <source>
        <dbReference type="EMBL" id="HIT84453.1"/>
    </source>
</evidence>
<gene>
    <name evidence="1" type="ORF">IAA60_00965</name>
</gene>
<dbReference type="Proteomes" id="UP000824165">
    <property type="component" value="Unassembled WGS sequence"/>
</dbReference>
<proteinExistence type="predicted"/>
<organism evidence="1 2">
    <name type="scientific">Candidatus Ornithomonoglobus intestinigallinarum</name>
    <dbReference type="NCBI Taxonomy" id="2840894"/>
    <lineage>
        <taxon>Bacteria</taxon>
        <taxon>Bacillati</taxon>
        <taxon>Bacillota</taxon>
        <taxon>Clostridia</taxon>
        <taxon>Candidatus Ornithomonoglobus</taxon>
    </lineage>
</organism>
<reference evidence="1" key="1">
    <citation type="submission" date="2020-10" db="EMBL/GenBank/DDBJ databases">
        <authorList>
            <person name="Gilroy R."/>
        </authorList>
    </citation>
    <scope>NUCLEOTIDE SEQUENCE</scope>
    <source>
        <strain evidence="1">CHK181-108</strain>
    </source>
</reference>
<dbReference type="EMBL" id="DVLU01000006">
    <property type="protein sequence ID" value="HIT84453.1"/>
    <property type="molecule type" value="Genomic_DNA"/>
</dbReference>
<reference evidence="1" key="2">
    <citation type="journal article" date="2021" name="PeerJ">
        <title>Extensive microbial diversity within the chicken gut microbiome revealed by metagenomics and culture.</title>
        <authorList>
            <person name="Gilroy R."/>
            <person name="Ravi A."/>
            <person name="Getino M."/>
            <person name="Pursley I."/>
            <person name="Horton D.L."/>
            <person name="Alikhan N.F."/>
            <person name="Baker D."/>
            <person name="Gharbi K."/>
            <person name="Hall N."/>
            <person name="Watson M."/>
            <person name="Adriaenssens E.M."/>
            <person name="Foster-Nyarko E."/>
            <person name="Jarju S."/>
            <person name="Secka A."/>
            <person name="Antonio M."/>
            <person name="Oren A."/>
            <person name="Chaudhuri R.R."/>
            <person name="La Ragione R."/>
            <person name="Hildebrand F."/>
            <person name="Pallen M.J."/>
        </authorList>
    </citation>
    <scope>NUCLEOTIDE SEQUENCE</scope>
    <source>
        <strain evidence="1">CHK181-108</strain>
    </source>
</reference>
<evidence type="ECO:0000313" key="2">
    <source>
        <dbReference type="Proteomes" id="UP000824165"/>
    </source>
</evidence>
<sequence length="72" mass="8432">MYYDNENPDAILAMERGRQRSLCSEYEGGDFYDRDIHECPVCGALYPSYFYMNDDEECVGCEMCVTRVSELY</sequence>
<comment type="caution">
    <text evidence="1">The sequence shown here is derived from an EMBL/GenBank/DDBJ whole genome shotgun (WGS) entry which is preliminary data.</text>
</comment>
<dbReference type="AlphaFoldDB" id="A0A9D1KNF0"/>
<accession>A0A9D1KNF0</accession>
<name>A0A9D1KNF0_9FIRM</name>
<protein>
    <submittedName>
        <fullName evidence="1">Uncharacterized protein</fullName>
    </submittedName>
</protein>